<dbReference type="GO" id="GO:0005829">
    <property type="term" value="C:cytosol"/>
    <property type="evidence" value="ECO:0007669"/>
    <property type="project" value="TreeGrafter"/>
</dbReference>
<reference evidence="1" key="1">
    <citation type="journal article" date="2024" name="Gigascience">
        <title>Chromosome-level genome of the poultry shaft louse Menopon gallinae provides insight into the host-switching and adaptive evolution of parasitic lice.</title>
        <authorList>
            <person name="Xu Y."/>
            <person name="Ma L."/>
            <person name="Liu S."/>
            <person name="Liang Y."/>
            <person name="Liu Q."/>
            <person name="He Z."/>
            <person name="Tian L."/>
            <person name="Duan Y."/>
            <person name="Cai W."/>
            <person name="Li H."/>
            <person name="Song F."/>
        </authorList>
    </citation>
    <scope>NUCLEOTIDE SEQUENCE</scope>
    <source>
        <strain evidence="1">Cailab_2023a</strain>
    </source>
</reference>
<comment type="caution">
    <text evidence="1">The sequence shown here is derived from an EMBL/GenBank/DDBJ whole genome shotgun (WGS) entry which is preliminary data.</text>
</comment>
<dbReference type="InterPro" id="IPR016024">
    <property type="entry name" value="ARM-type_fold"/>
</dbReference>
<proteinExistence type="predicted"/>
<dbReference type="AlphaFoldDB" id="A0AAW2I341"/>
<dbReference type="PANTHER" id="PTHR15434">
    <property type="entry name" value="HEAT SHOCK FACTOR 2-BINDING PROTEIN"/>
    <property type="match status" value="1"/>
</dbReference>
<gene>
    <name evidence="1" type="ORF">PYX00_003867</name>
</gene>
<dbReference type="SUPFAM" id="SSF48371">
    <property type="entry name" value="ARM repeat"/>
    <property type="match status" value="1"/>
</dbReference>
<sequence length="287" mass="32054">MPRLPSLKEELEEVKLKYSALREEWGLQQEHLGRLQSQISGLHNQLQQQSAFCASLGAIFGHLLWKASRSSEIVDSITSGNRIGDFFLMVVGTLTSFMDTYKTELPSQNSDESQFVMALVGIITNIAAAAGGRNFLIVDEQGKNVVRHFVKILQNIPVPSGNCLKRLIFMSLYNVSINSVGVVYLQDQPNLITGIAKTLEDDTQPQELHLMALRLLQSLTWEINCTATLNNIVDTVSKRCLEKFAWSANSEFKAAATAIINNIDRNKLKLENLKDCGGKYVECDQLY</sequence>
<protein>
    <recommendedName>
        <fullName evidence="2">Heat shock factor 2-binding protein</fullName>
    </recommendedName>
</protein>
<dbReference type="InterPro" id="IPR039584">
    <property type="entry name" value="HSF2BP"/>
</dbReference>
<evidence type="ECO:0000313" key="1">
    <source>
        <dbReference type="EMBL" id="KAL0276261.1"/>
    </source>
</evidence>
<organism evidence="1">
    <name type="scientific">Menopon gallinae</name>
    <name type="common">poultry shaft louse</name>
    <dbReference type="NCBI Taxonomy" id="328185"/>
    <lineage>
        <taxon>Eukaryota</taxon>
        <taxon>Metazoa</taxon>
        <taxon>Ecdysozoa</taxon>
        <taxon>Arthropoda</taxon>
        <taxon>Hexapoda</taxon>
        <taxon>Insecta</taxon>
        <taxon>Pterygota</taxon>
        <taxon>Neoptera</taxon>
        <taxon>Paraneoptera</taxon>
        <taxon>Psocodea</taxon>
        <taxon>Troctomorpha</taxon>
        <taxon>Phthiraptera</taxon>
        <taxon>Amblycera</taxon>
        <taxon>Menoponidae</taxon>
        <taxon>Menopon</taxon>
    </lineage>
</organism>
<accession>A0AAW2I341</accession>
<dbReference type="PANTHER" id="PTHR15434:SF2">
    <property type="entry name" value="HEAT SHOCK FACTOR 2-BINDING PROTEIN"/>
    <property type="match status" value="1"/>
</dbReference>
<name>A0AAW2I341_9NEOP</name>
<evidence type="ECO:0008006" key="2">
    <source>
        <dbReference type="Google" id="ProtNLM"/>
    </source>
</evidence>
<dbReference type="EMBL" id="JARGDH010000002">
    <property type="protein sequence ID" value="KAL0276261.1"/>
    <property type="molecule type" value="Genomic_DNA"/>
</dbReference>